<gene>
    <name evidence="2" type="ORF">A0U93_03600</name>
</gene>
<sequence>MKRGAALALLLLGGCGSHVSTGPRADEAYDNAMDTGRSAFDLAHPEQAQGDYETAYGRALLRDDAVALGDAGYNLAVTALAQDRPQQSLDMAMRTRSDLSIRGRRVSDDLAVVEAAAFYRLGRYRDAFDTARGVHAGNMALQERTMFISGLAADALGDAEGLSAALQGIGTGPKLARGSQADRDELSARLALRTGQAASAVSQALGAVDLRRDELDYRGMARALRLAASAARQDGKLDRAARYERQAQDSLSQNGASTR</sequence>
<dbReference type="Proteomes" id="UP000188604">
    <property type="component" value="Chromosome"/>
</dbReference>
<dbReference type="RefSeq" id="WP_077806144.1">
    <property type="nucleotide sequence ID" value="NZ_BJXS01000008.1"/>
</dbReference>
<reference evidence="2 3" key="1">
    <citation type="submission" date="2016-03" db="EMBL/GenBank/DDBJ databases">
        <title>Acetic acid bacteria sequencing.</title>
        <authorList>
            <person name="Brandt J."/>
            <person name="Jakob F."/>
            <person name="Vogel R.F."/>
        </authorList>
    </citation>
    <scope>NUCLEOTIDE SEQUENCE [LARGE SCALE GENOMIC DNA]</scope>
    <source>
        <strain evidence="2 3">NBRC 101099</strain>
    </source>
</reference>
<dbReference type="OrthoDB" id="7274054at2"/>
<name>A0A1U9KMZ2_9PROT</name>
<organism evidence="2 3">
    <name type="scientific">Neoasaia chiangmaiensis</name>
    <dbReference type="NCBI Taxonomy" id="320497"/>
    <lineage>
        <taxon>Bacteria</taxon>
        <taxon>Pseudomonadati</taxon>
        <taxon>Pseudomonadota</taxon>
        <taxon>Alphaproteobacteria</taxon>
        <taxon>Acetobacterales</taxon>
        <taxon>Acetobacteraceae</taxon>
        <taxon>Neoasaia</taxon>
    </lineage>
</organism>
<dbReference type="EMBL" id="CP014691">
    <property type="protein sequence ID" value="AQS87171.1"/>
    <property type="molecule type" value="Genomic_DNA"/>
</dbReference>
<proteinExistence type="predicted"/>
<dbReference type="STRING" id="320497.A0U93_03600"/>
<keyword evidence="3" id="KW-1185">Reference proteome</keyword>
<dbReference type="AlphaFoldDB" id="A0A1U9KMZ2"/>
<evidence type="ECO:0000256" key="1">
    <source>
        <dbReference type="SAM" id="MobiDB-lite"/>
    </source>
</evidence>
<accession>A0A1U9KMZ2</accession>
<evidence type="ECO:0000313" key="3">
    <source>
        <dbReference type="Proteomes" id="UP000188604"/>
    </source>
</evidence>
<evidence type="ECO:0000313" key="2">
    <source>
        <dbReference type="EMBL" id="AQS87171.1"/>
    </source>
</evidence>
<protein>
    <submittedName>
        <fullName evidence="2">Uncharacterized protein</fullName>
    </submittedName>
</protein>
<dbReference type="KEGG" id="nch:A0U93_03600"/>
<feature type="compositionally biased region" description="Basic and acidic residues" evidence="1">
    <location>
        <begin position="233"/>
        <end position="247"/>
    </location>
</feature>
<feature type="compositionally biased region" description="Polar residues" evidence="1">
    <location>
        <begin position="248"/>
        <end position="259"/>
    </location>
</feature>
<dbReference type="PROSITE" id="PS51257">
    <property type="entry name" value="PROKAR_LIPOPROTEIN"/>
    <property type="match status" value="1"/>
</dbReference>
<feature type="region of interest" description="Disordered" evidence="1">
    <location>
        <begin position="231"/>
        <end position="259"/>
    </location>
</feature>